<dbReference type="Pfam" id="PF03960">
    <property type="entry name" value="ArsC"/>
    <property type="match status" value="1"/>
</dbReference>
<dbReference type="GeneID" id="92499128"/>
<evidence type="ECO:0000256" key="1">
    <source>
        <dbReference type="ARBA" id="ARBA00007198"/>
    </source>
</evidence>
<dbReference type="PROSITE" id="PS51353">
    <property type="entry name" value="ARSC"/>
    <property type="match status" value="1"/>
</dbReference>
<dbReference type="OrthoDB" id="9790554at2"/>
<dbReference type="Proteomes" id="UP000024547">
    <property type="component" value="Unassembled WGS sequence"/>
</dbReference>
<evidence type="ECO:0008006" key="5">
    <source>
        <dbReference type="Google" id="ProtNLM"/>
    </source>
</evidence>
<dbReference type="SUPFAM" id="SSF52833">
    <property type="entry name" value="Thioredoxin-like"/>
    <property type="match status" value="1"/>
</dbReference>
<dbReference type="AlphaFoldDB" id="A0A059EA02"/>
<dbReference type="PANTHER" id="PTHR30041">
    <property type="entry name" value="ARSENATE REDUCTASE"/>
    <property type="match status" value="1"/>
</dbReference>
<dbReference type="eggNOG" id="COG1393">
    <property type="taxonomic scope" value="Bacteria"/>
</dbReference>
<dbReference type="RefSeq" id="WP_035548927.1">
    <property type="nucleotide sequence ID" value="NZ_AWFH01000003.1"/>
</dbReference>
<dbReference type="PANTHER" id="PTHR30041:SF4">
    <property type="entry name" value="ARSENATE REDUCTASE"/>
    <property type="match status" value="1"/>
</dbReference>
<evidence type="ECO:0000256" key="2">
    <source>
        <dbReference type="PROSITE-ProRule" id="PRU01282"/>
    </source>
</evidence>
<proteinExistence type="inferred from homology"/>
<dbReference type="EMBL" id="AWFH01000003">
    <property type="protein sequence ID" value="KCZ64526.1"/>
    <property type="molecule type" value="Genomic_DNA"/>
</dbReference>
<organism evidence="3 4">
    <name type="scientific">Hyphomonas atlantica</name>
    <dbReference type="NCBI Taxonomy" id="1280948"/>
    <lineage>
        <taxon>Bacteria</taxon>
        <taxon>Pseudomonadati</taxon>
        <taxon>Pseudomonadota</taxon>
        <taxon>Alphaproteobacteria</taxon>
        <taxon>Hyphomonadales</taxon>
        <taxon>Hyphomonadaceae</taxon>
        <taxon>Hyphomonas</taxon>
    </lineage>
</organism>
<sequence>MTYTYLHHSGCSTSRKGLALLQENGIDPKIRKYMNASEQLGESELRDIAKKLGADSPRAFLRDKNATDVGIDATSTDDEIYAAMAANPKIIQRPILIKGKKAALGRPIETMLELK</sequence>
<evidence type="ECO:0000313" key="4">
    <source>
        <dbReference type="Proteomes" id="UP000024547"/>
    </source>
</evidence>
<protein>
    <recommendedName>
        <fullName evidence="5">Arsenate reductase</fullName>
    </recommendedName>
</protein>
<reference evidence="3 4" key="1">
    <citation type="journal article" date="2014" name="Antonie Van Leeuwenhoek">
        <title>Hyphomonas beringensis sp. nov. and Hyphomonas chukchiensis sp. nov., isolated from surface seawater of the Bering Sea and Chukchi Sea.</title>
        <authorList>
            <person name="Li C."/>
            <person name="Lai Q."/>
            <person name="Li G."/>
            <person name="Dong C."/>
            <person name="Wang J."/>
            <person name="Liao Y."/>
            <person name="Shao Z."/>
        </authorList>
    </citation>
    <scope>NUCLEOTIDE SEQUENCE [LARGE SCALE GENOMIC DNA]</scope>
    <source>
        <strain evidence="3 4">22II1-22F38</strain>
    </source>
</reference>
<dbReference type="PATRIC" id="fig|1280948.3.peg.858"/>
<dbReference type="Gene3D" id="3.40.30.10">
    <property type="entry name" value="Glutaredoxin"/>
    <property type="match status" value="1"/>
</dbReference>
<comment type="caution">
    <text evidence="3">The sequence shown here is derived from an EMBL/GenBank/DDBJ whole genome shotgun (WGS) entry which is preliminary data.</text>
</comment>
<dbReference type="STRING" id="1280948.HY36_13100"/>
<name>A0A059EA02_9PROT</name>
<comment type="similarity">
    <text evidence="1 2">Belongs to the ArsC family.</text>
</comment>
<dbReference type="InterPro" id="IPR036249">
    <property type="entry name" value="Thioredoxin-like_sf"/>
</dbReference>
<evidence type="ECO:0000313" key="3">
    <source>
        <dbReference type="EMBL" id="KCZ64526.1"/>
    </source>
</evidence>
<keyword evidence="4" id="KW-1185">Reference proteome</keyword>
<dbReference type="InterPro" id="IPR006660">
    <property type="entry name" value="Arsenate_reductase-like"/>
</dbReference>
<accession>A0A059EA02</accession>
<gene>
    <name evidence="3" type="ORF">HY36_13100</name>
</gene>